<dbReference type="RefSeq" id="WP_022276004.1">
    <property type="nucleotide sequence ID" value="NZ_CABIXA010000002.1"/>
</dbReference>
<proteinExistence type="predicted"/>
<dbReference type="Gene3D" id="1.10.443.10">
    <property type="entry name" value="Intergrase catalytic core"/>
    <property type="match status" value="1"/>
</dbReference>
<dbReference type="Proteomes" id="UP000095517">
    <property type="component" value="Unassembled WGS sequence"/>
</dbReference>
<dbReference type="EMBL" id="CYZH01000002">
    <property type="protein sequence ID" value="CUN51667.1"/>
    <property type="molecule type" value="Genomic_DNA"/>
</dbReference>
<reference evidence="2 3" key="1">
    <citation type="submission" date="2015-09" db="EMBL/GenBank/DDBJ databases">
        <authorList>
            <consortium name="Pathogen Informatics"/>
        </authorList>
    </citation>
    <scope>NUCLEOTIDE SEQUENCE [LARGE SCALE GENOMIC DNA]</scope>
    <source>
        <strain evidence="2 3">2789STDY5608840</strain>
    </source>
</reference>
<dbReference type="STRING" id="338188.ERS852397_00350"/>
<sequence>MTTINNCLSSLKNILRKADKEKSICFDFHTSGCDKVEKVKALRSKEEKKSKQIPLTETQIYELYNLELSGRDEEVRDVFVAQCLLGQRISDMPKLFAGNYKKIDDHTVEITVQKTQEQAVIYLFPVAKEILNKYSLNGFKHLNINTNPDEQEDKSREYVRKTDDHIKKICKNAGFDEEITYTEQRGSKKTTVKKKQHELIHTHVTRHTFITLMCKMGFQKKQ</sequence>
<dbReference type="GO" id="GO:0015074">
    <property type="term" value="P:DNA integration"/>
    <property type="evidence" value="ECO:0007669"/>
    <property type="project" value="InterPro"/>
</dbReference>
<dbReference type="GO" id="GO:0003677">
    <property type="term" value="F:DNA binding"/>
    <property type="evidence" value="ECO:0007669"/>
    <property type="project" value="InterPro"/>
</dbReference>
<dbReference type="InterPro" id="IPR011010">
    <property type="entry name" value="DNA_brk_join_enz"/>
</dbReference>
<name>A0A173XLG9_9BACE</name>
<dbReference type="SUPFAM" id="SSF56349">
    <property type="entry name" value="DNA breaking-rejoining enzymes"/>
    <property type="match status" value="1"/>
</dbReference>
<organism evidence="2 3">
    <name type="scientific">Bacteroides finegoldii</name>
    <dbReference type="NCBI Taxonomy" id="338188"/>
    <lineage>
        <taxon>Bacteria</taxon>
        <taxon>Pseudomonadati</taxon>
        <taxon>Bacteroidota</taxon>
        <taxon>Bacteroidia</taxon>
        <taxon>Bacteroidales</taxon>
        <taxon>Bacteroidaceae</taxon>
        <taxon>Bacteroides</taxon>
    </lineage>
</organism>
<accession>A0A173XLG9</accession>
<dbReference type="InterPro" id="IPR013762">
    <property type="entry name" value="Integrase-like_cat_sf"/>
</dbReference>
<evidence type="ECO:0000256" key="1">
    <source>
        <dbReference type="ARBA" id="ARBA00023172"/>
    </source>
</evidence>
<evidence type="ECO:0000313" key="2">
    <source>
        <dbReference type="EMBL" id="CUN51667.1"/>
    </source>
</evidence>
<protein>
    <submittedName>
        <fullName evidence="2">Integrase</fullName>
    </submittedName>
</protein>
<dbReference type="AlphaFoldDB" id="A0A173XLG9"/>
<evidence type="ECO:0000313" key="3">
    <source>
        <dbReference type="Proteomes" id="UP000095517"/>
    </source>
</evidence>
<keyword evidence="1" id="KW-0233">DNA recombination</keyword>
<dbReference type="GO" id="GO:0006310">
    <property type="term" value="P:DNA recombination"/>
    <property type="evidence" value="ECO:0007669"/>
    <property type="project" value="UniProtKB-KW"/>
</dbReference>
<gene>
    <name evidence="2" type="ORF">ERS852397_00350</name>
</gene>